<feature type="transmembrane region" description="Helical" evidence="4">
    <location>
        <begin position="67"/>
        <end position="86"/>
    </location>
</feature>
<gene>
    <name evidence="6" type="ORF">GO707_09385</name>
</gene>
<evidence type="ECO:0000256" key="1">
    <source>
        <dbReference type="ARBA" id="ARBA00023015"/>
    </source>
</evidence>
<feature type="transmembrane region" description="Helical" evidence="4">
    <location>
        <begin position="307"/>
        <end position="325"/>
    </location>
</feature>
<feature type="transmembrane region" description="Helical" evidence="4">
    <location>
        <begin position="118"/>
        <end position="139"/>
    </location>
</feature>
<feature type="transmembrane region" description="Helical" evidence="4">
    <location>
        <begin position="247"/>
        <end position="267"/>
    </location>
</feature>
<comment type="caution">
    <text evidence="6">The sequence shown here is derived from an EMBL/GenBank/DDBJ whole genome shotgun (WGS) entry which is preliminary data.</text>
</comment>
<keyword evidence="1" id="KW-0805">Transcription regulation</keyword>
<dbReference type="GO" id="GO:0003677">
    <property type="term" value="F:DNA binding"/>
    <property type="evidence" value="ECO:0007669"/>
    <property type="project" value="UniProtKB-KW"/>
</dbReference>
<dbReference type="GO" id="GO:0006355">
    <property type="term" value="P:regulation of DNA-templated transcription"/>
    <property type="evidence" value="ECO:0007669"/>
    <property type="project" value="InterPro"/>
</dbReference>
<feature type="domain" description="HTH luxR-type" evidence="5">
    <location>
        <begin position="416"/>
        <end position="481"/>
    </location>
</feature>
<feature type="transmembrane region" description="Helical" evidence="4">
    <location>
        <begin position="151"/>
        <end position="172"/>
    </location>
</feature>
<evidence type="ECO:0000259" key="5">
    <source>
        <dbReference type="PROSITE" id="PS50043"/>
    </source>
</evidence>
<feature type="transmembrane region" description="Helical" evidence="4">
    <location>
        <begin position="217"/>
        <end position="241"/>
    </location>
</feature>
<dbReference type="Gene3D" id="1.10.10.10">
    <property type="entry name" value="Winged helix-like DNA-binding domain superfamily/Winged helix DNA-binding domain"/>
    <property type="match status" value="1"/>
</dbReference>
<evidence type="ECO:0000313" key="6">
    <source>
        <dbReference type="EMBL" id="MVN59431.1"/>
    </source>
</evidence>
<dbReference type="PANTHER" id="PTHR44688:SF16">
    <property type="entry name" value="DNA-BINDING TRANSCRIPTIONAL ACTIVATOR DEVR_DOSR"/>
    <property type="match status" value="1"/>
</dbReference>
<feature type="transmembrane region" description="Helical" evidence="4">
    <location>
        <begin position="34"/>
        <end position="52"/>
    </location>
</feature>
<reference evidence="6 7" key="1">
    <citation type="submission" date="2019-11" db="EMBL/GenBank/DDBJ databases">
        <title>Whole genome shotgun sequencing (WGS) data from Adlercreutzia equolifaciens ResAG-91, Eggerthella lenta MRI-F36, MRI-F37, MRI-F40, ResAG-49, ResAG-88, ResAG-121, ResAG-145, and Gordonibacter sp. ResAG-5, ResAG-26, ResAG-43, ResAG-50, ResAG-59.</title>
        <authorList>
            <person name="Stoll D.A."/>
            <person name="Danylec N."/>
            <person name="Franz C.M.A.P."/>
            <person name="Huch M."/>
        </authorList>
    </citation>
    <scope>NUCLEOTIDE SEQUENCE [LARGE SCALE GENOMIC DNA]</scope>
    <source>
        <strain evidence="6 7">ResAG-91</strain>
    </source>
</reference>
<dbReference type="Pfam" id="PF00196">
    <property type="entry name" value="GerE"/>
    <property type="match status" value="1"/>
</dbReference>
<evidence type="ECO:0000256" key="3">
    <source>
        <dbReference type="ARBA" id="ARBA00023163"/>
    </source>
</evidence>
<evidence type="ECO:0000256" key="4">
    <source>
        <dbReference type="SAM" id="Phobius"/>
    </source>
</evidence>
<keyword evidence="3" id="KW-0804">Transcription</keyword>
<accession>A0A7K1T7B9</accession>
<feature type="transmembrane region" description="Helical" evidence="4">
    <location>
        <begin position="93"/>
        <end position="112"/>
    </location>
</feature>
<feature type="transmembrane region" description="Helical" evidence="4">
    <location>
        <begin position="332"/>
        <end position="357"/>
    </location>
</feature>
<dbReference type="InterPro" id="IPR000792">
    <property type="entry name" value="Tscrpt_reg_LuxR_C"/>
</dbReference>
<dbReference type="InterPro" id="IPR036388">
    <property type="entry name" value="WH-like_DNA-bd_sf"/>
</dbReference>
<dbReference type="AlphaFoldDB" id="A0A7K1T7B9"/>
<name>A0A7K1T7B9_9ACTN</name>
<feature type="transmembrane region" description="Helical" evidence="4">
    <location>
        <begin position="178"/>
        <end position="196"/>
    </location>
</feature>
<evidence type="ECO:0000256" key="2">
    <source>
        <dbReference type="ARBA" id="ARBA00023125"/>
    </source>
</evidence>
<evidence type="ECO:0000313" key="7">
    <source>
        <dbReference type="Proteomes" id="UP000488839"/>
    </source>
</evidence>
<protein>
    <recommendedName>
        <fullName evidence="5">HTH luxR-type domain-containing protein</fullName>
    </recommendedName>
</protein>
<dbReference type="Proteomes" id="UP000488839">
    <property type="component" value="Unassembled WGS sequence"/>
</dbReference>
<keyword evidence="2" id="KW-0238">DNA-binding</keyword>
<keyword evidence="4" id="KW-0812">Transmembrane</keyword>
<dbReference type="PROSITE" id="PS50043">
    <property type="entry name" value="HTH_LUXR_2"/>
    <property type="match status" value="1"/>
</dbReference>
<sequence length="488" mass="51800">MLGSRAVFISGTLKCVAKGNGVGMPKKGRLFEKSADASMVFVVLALAFAWSIDAGAPLEGYAPSIRFDYLLLGSCCALAALIPGAVRKMTSSVCPRGLVISGFAGVLLSVASTWGGAILAYAAALCTVVFQTVVLLGCFARLSRLKMTLVLLWLAFWLCATGALIVVIALLPSSLHQIIANGVATVLIVLFLLASRKGFVVPGDLRGGDIDDSASQPFLPVGLFVVQFAVLFVIKACGVIASPHFVLASGLGFAIAALTVVAFSLFGGKVIKLKGLYNLSLLCAELALLAASLGAMGYLAAGALNGVAYAFFAVFCFAVYCAICLRHRLDPIRIFAIAIACECFASIAGIQFCMVARDAGIDLGTILVFLSALLAVTFLFLFSDAQYRSDWGTKRSRPSVDSVIKYYYTLPDVCTALAKQYGLSKREETVLQLLAQKKTASDIATELFISIPTVKTHTQSIYRKFDIHSRAELLALLDAEMPVSEEAD</sequence>
<dbReference type="InterPro" id="IPR016032">
    <property type="entry name" value="Sig_transdc_resp-reg_C-effctor"/>
</dbReference>
<dbReference type="PRINTS" id="PR00038">
    <property type="entry name" value="HTHLUXR"/>
</dbReference>
<keyword evidence="4" id="KW-1133">Transmembrane helix</keyword>
<keyword evidence="7" id="KW-1185">Reference proteome</keyword>
<feature type="transmembrane region" description="Helical" evidence="4">
    <location>
        <begin position="363"/>
        <end position="382"/>
    </location>
</feature>
<feature type="transmembrane region" description="Helical" evidence="4">
    <location>
        <begin position="279"/>
        <end position="301"/>
    </location>
</feature>
<dbReference type="PANTHER" id="PTHR44688">
    <property type="entry name" value="DNA-BINDING TRANSCRIPTIONAL ACTIVATOR DEVR_DOSR"/>
    <property type="match status" value="1"/>
</dbReference>
<organism evidence="6 7">
    <name type="scientific">Adlercreutzia rubneri</name>
    <dbReference type="NCBI Taxonomy" id="2916441"/>
    <lineage>
        <taxon>Bacteria</taxon>
        <taxon>Bacillati</taxon>
        <taxon>Actinomycetota</taxon>
        <taxon>Coriobacteriia</taxon>
        <taxon>Eggerthellales</taxon>
        <taxon>Eggerthellaceae</taxon>
        <taxon>Adlercreutzia</taxon>
    </lineage>
</organism>
<dbReference type="CDD" id="cd06170">
    <property type="entry name" value="LuxR_C_like"/>
    <property type="match status" value="1"/>
</dbReference>
<proteinExistence type="predicted"/>
<dbReference type="SUPFAM" id="SSF46894">
    <property type="entry name" value="C-terminal effector domain of the bipartite response regulators"/>
    <property type="match status" value="1"/>
</dbReference>
<dbReference type="EMBL" id="WPOO01000017">
    <property type="protein sequence ID" value="MVN59431.1"/>
    <property type="molecule type" value="Genomic_DNA"/>
</dbReference>
<keyword evidence="4" id="KW-0472">Membrane</keyword>
<dbReference type="SMART" id="SM00421">
    <property type="entry name" value="HTH_LUXR"/>
    <property type="match status" value="1"/>
</dbReference>